<keyword evidence="1" id="KW-0805">Transcription regulation</keyword>
<dbReference type="CDD" id="cd07377">
    <property type="entry name" value="WHTH_GntR"/>
    <property type="match status" value="1"/>
</dbReference>
<name>A0A0G3HEW3_9CORY</name>
<dbReference type="SMART" id="SM00345">
    <property type="entry name" value="HTH_GNTR"/>
    <property type="match status" value="1"/>
</dbReference>
<sequence length="236" mass="26036">MTAPRRSQTVTGAAVDAIKAYIRDAHLRPGDALPTEAELCDKLGYSRSSVREAVRILSALDIVVVRHGHGTYVSDMSLQPLVNGLVFRTVLAARESLAFLGHVVDAREALDLSLAAELTGAVDAATLSELEDIVDQMRSQVAQGRPFTDEDQRFHQLLLSGVDNTLIKELSQAFWQVHAEVMPLLEMEVVAVENRDRTVSAHQEIIDALRAEDRTRFRAAIRSHYAPLRDVISQSS</sequence>
<dbReference type="SUPFAM" id="SSF48008">
    <property type="entry name" value="GntR ligand-binding domain-like"/>
    <property type="match status" value="1"/>
</dbReference>
<dbReference type="Gene3D" id="1.20.120.530">
    <property type="entry name" value="GntR ligand-binding domain-like"/>
    <property type="match status" value="1"/>
</dbReference>
<accession>A0A0G3HEW3</accession>
<dbReference type="PRINTS" id="PR00035">
    <property type="entry name" value="HTHGNTR"/>
</dbReference>
<keyword evidence="6" id="KW-1185">Reference proteome</keyword>
<dbReference type="InterPro" id="IPR000524">
    <property type="entry name" value="Tscrpt_reg_HTH_GntR"/>
</dbReference>
<dbReference type="InterPro" id="IPR036390">
    <property type="entry name" value="WH_DNA-bd_sf"/>
</dbReference>
<dbReference type="Gene3D" id="1.10.10.10">
    <property type="entry name" value="Winged helix-like DNA-binding domain superfamily/Winged helix DNA-binding domain"/>
    <property type="match status" value="1"/>
</dbReference>
<dbReference type="Proteomes" id="UP000035548">
    <property type="component" value="Chromosome"/>
</dbReference>
<dbReference type="InterPro" id="IPR008920">
    <property type="entry name" value="TF_FadR/GntR_C"/>
</dbReference>
<dbReference type="PROSITE" id="PS50949">
    <property type="entry name" value="HTH_GNTR"/>
    <property type="match status" value="1"/>
</dbReference>
<dbReference type="RefSeq" id="WP_047260168.1">
    <property type="nucleotide sequence ID" value="NZ_CP011546.1"/>
</dbReference>
<dbReference type="InterPro" id="IPR011711">
    <property type="entry name" value="GntR_C"/>
</dbReference>
<dbReference type="OrthoDB" id="7989071at2"/>
<dbReference type="AlphaFoldDB" id="A0A0G3HEW3"/>
<dbReference type="Pfam" id="PF00392">
    <property type="entry name" value="GntR"/>
    <property type="match status" value="1"/>
</dbReference>
<dbReference type="SMART" id="SM00895">
    <property type="entry name" value="FCD"/>
    <property type="match status" value="1"/>
</dbReference>
<evidence type="ECO:0000259" key="4">
    <source>
        <dbReference type="PROSITE" id="PS50949"/>
    </source>
</evidence>
<dbReference type="PANTHER" id="PTHR43537">
    <property type="entry name" value="TRANSCRIPTIONAL REGULATOR, GNTR FAMILY"/>
    <property type="match status" value="1"/>
</dbReference>
<evidence type="ECO:0000313" key="6">
    <source>
        <dbReference type="Proteomes" id="UP000035548"/>
    </source>
</evidence>
<dbReference type="Pfam" id="PF07729">
    <property type="entry name" value="FCD"/>
    <property type="match status" value="1"/>
</dbReference>
<organism evidence="5 6">
    <name type="scientific">Corynebacterium uterequi</name>
    <dbReference type="NCBI Taxonomy" id="1072256"/>
    <lineage>
        <taxon>Bacteria</taxon>
        <taxon>Bacillati</taxon>
        <taxon>Actinomycetota</taxon>
        <taxon>Actinomycetes</taxon>
        <taxon>Mycobacteriales</taxon>
        <taxon>Corynebacteriaceae</taxon>
        <taxon>Corynebacterium</taxon>
    </lineage>
</organism>
<evidence type="ECO:0000313" key="5">
    <source>
        <dbReference type="EMBL" id="AKK11844.1"/>
    </source>
</evidence>
<dbReference type="PATRIC" id="fig|1072256.5.peg.1847"/>
<reference evidence="5 6" key="1">
    <citation type="journal article" date="2015" name="Genome Announc.">
        <title>Virulence Factor Genes Detected in the Complete Genome Sequence of Corynebacterium uterequi DSM 45634, Isolated from the Uterus of a Maiden Mare.</title>
        <authorList>
            <person name="Ruckert C."/>
            <person name="Kriete M."/>
            <person name="Jaenicke S."/>
            <person name="Winkler A."/>
            <person name="Tauch A."/>
        </authorList>
    </citation>
    <scope>NUCLEOTIDE SEQUENCE [LARGE SCALE GENOMIC DNA]</scope>
    <source>
        <strain evidence="5 6">DSM 45634</strain>
    </source>
</reference>
<dbReference type="SUPFAM" id="SSF46785">
    <property type="entry name" value="Winged helix' DNA-binding domain"/>
    <property type="match status" value="1"/>
</dbReference>
<evidence type="ECO:0000256" key="2">
    <source>
        <dbReference type="ARBA" id="ARBA00023125"/>
    </source>
</evidence>
<feature type="domain" description="HTH gntR-type" evidence="4">
    <location>
        <begin position="8"/>
        <end position="76"/>
    </location>
</feature>
<keyword evidence="3" id="KW-0804">Transcription</keyword>
<reference evidence="6" key="2">
    <citation type="submission" date="2015-05" db="EMBL/GenBank/DDBJ databases">
        <title>Complete genome sequence of Corynebacterium uterequi DSM 45634, isolated from the uterus of a maiden mare.</title>
        <authorList>
            <person name="Ruckert C."/>
            <person name="Albersmeier A."/>
            <person name="Winkler A."/>
            <person name="Tauch A."/>
        </authorList>
    </citation>
    <scope>NUCLEOTIDE SEQUENCE [LARGE SCALE GENOMIC DNA]</scope>
    <source>
        <strain evidence="6">DSM 45634</strain>
    </source>
</reference>
<dbReference type="PANTHER" id="PTHR43537:SF5">
    <property type="entry name" value="UXU OPERON TRANSCRIPTIONAL REGULATOR"/>
    <property type="match status" value="1"/>
</dbReference>
<dbReference type="EMBL" id="CP011546">
    <property type="protein sequence ID" value="AKK11844.1"/>
    <property type="molecule type" value="Genomic_DNA"/>
</dbReference>
<dbReference type="GO" id="GO:0003677">
    <property type="term" value="F:DNA binding"/>
    <property type="evidence" value="ECO:0007669"/>
    <property type="project" value="UniProtKB-KW"/>
</dbReference>
<protein>
    <submittedName>
        <fullName evidence="5">Transcriptional regulator, GntR family</fullName>
    </submittedName>
</protein>
<evidence type="ECO:0000256" key="1">
    <source>
        <dbReference type="ARBA" id="ARBA00023015"/>
    </source>
</evidence>
<keyword evidence="2" id="KW-0238">DNA-binding</keyword>
<proteinExistence type="predicted"/>
<dbReference type="STRING" id="1072256.CUTER_09380"/>
<evidence type="ECO:0000256" key="3">
    <source>
        <dbReference type="ARBA" id="ARBA00023163"/>
    </source>
</evidence>
<dbReference type="GO" id="GO:0003700">
    <property type="term" value="F:DNA-binding transcription factor activity"/>
    <property type="evidence" value="ECO:0007669"/>
    <property type="project" value="InterPro"/>
</dbReference>
<dbReference type="KEGG" id="cut:CUTER_09380"/>
<dbReference type="InterPro" id="IPR036388">
    <property type="entry name" value="WH-like_DNA-bd_sf"/>
</dbReference>
<gene>
    <name evidence="5" type="ORF">CUTER_09380</name>
</gene>